<accession>L7MGZ1</accession>
<reference evidence="3" key="1">
    <citation type="submission" date="2012-11" db="EMBL/GenBank/DDBJ databases">
        <authorList>
            <person name="Lucero-Rivera Y.E."/>
            <person name="Tovar-Ramirez D."/>
        </authorList>
    </citation>
    <scope>NUCLEOTIDE SEQUENCE</scope>
    <source>
        <tissue evidence="3">Salivary gland</tissue>
    </source>
</reference>
<evidence type="ECO:0000313" key="3">
    <source>
        <dbReference type="EMBL" id="JAA63260.1"/>
    </source>
</evidence>
<organism evidence="3">
    <name type="scientific">Rhipicephalus pulchellus</name>
    <name type="common">Yellow backed tick</name>
    <name type="synonym">Dermacentor pulchellus</name>
    <dbReference type="NCBI Taxonomy" id="72859"/>
    <lineage>
        <taxon>Eukaryota</taxon>
        <taxon>Metazoa</taxon>
        <taxon>Ecdysozoa</taxon>
        <taxon>Arthropoda</taxon>
        <taxon>Chelicerata</taxon>
        <taxon>Arachnida</taxon>
        <taxon>Acari</taxon>
        <taxon>Parasitiformes</taxon>
        <taxon>Ixodida</taxon>
        <taxon>Ixodoidea</taxon>
        <taxon>Ixodidae</taxon>
        <taxon>Rhipicephalinae</taxon>
        <taxon>Rhipicephalus</taxon>
        <taxon>Rhipicephalus</taxon>
    </lineage>
</organism>
<sequence length="235" mass="27311">RRNMEHFKCFVLLVLYIGAYADSTTNSERTTQDPIEWGPAEVNPDSFNYSKLRQAIDTMDPIWVKKQNRTTNVTCAYSLMTYMNFTHYLFNYSYILNKKENTKEYAAQLGAENDTTPWMYVYPEAGPRNPGLNYSLLYWNKTEKCGVLSTNRGEPLCEMHVWNSTILKPLPGCEKFFNVTCKNSYSVYNNNCKAKGYLLDETDNNSQGGGRETGREEEEEEEEEDEEDDDEEEEE</sequence>
<proteinExistence type="evidence at transcript level"/>
<feature type="region of interest" description="Disordered" evidence="1">
    <location>
        <begin position="199"/>
        <end position="235"/>
    </location>
</feature>
<evidence type="ECO:0000256" key="2">
    <source>
        <dbReference type="SAM" id="SignalP"/>
    </source>
</evidence>
<dbReference type="EMBL" id="GACK01001774">
    <property type="protein sequence ID" value="JAA63260.1"/>
    <property type="molecule type" value="mRNA"/>
</dbReference>
<feature type="signal peptide" evidence="2">
    <location>
        <begin position="1"/>
        <end position="21"/>
    </location>
</feature>
<dbReference type="InterPro" id="IPR012674">
    <property type="entry name" value="Calycin"/>
</dbReference>
<feature type="non-terminal residue" evidence="3">
    <location>
        <position position="1"/>
    </location>
</feature>
<reference evidence="3" key="2">
    <citation type="journal article" date="2015" name="J. Proteomics">
        <title>Sexual differences in the sialomes of the zebra tick, Rhipicephalus pulchellus.</title>
        <authorList>
            <person name="Tan A.W."/>
            <person name="Francischetti I.M."/>
            <person name="Slovak M."/>
            <person name="Kini R.M."/>
            <person name="Ribeiro J.M."/>
        </authorList>
    </citation>
    <scope>NUCLEOTIDE SEQUENCE</scope>
    <source>
        <tissue evidence="3">Salivary gland</tissue>
    </source>
</reference>
<dbReference type="AlphaFoldDB" id="L7MGZ1"/>
<protein>
    <submittedName>
        <fullName evidence="3">Putative salivary lipocalin</fullName>
    </submittedName>
</protein>
<keyword evidence="2" id="KW-0732">Signal</keyword>
<evidence type="ECO:0000256" key="1">
    <source>
        <dbReference type="SAM" id="MobiDB-lite"/>
    </source>
</evidence>
<feature type="compositionally biased region" description="Acidic residues" evidence="1">
    <location>
        <begin position="215"/>
        <end position="235"/>
    </location>
</feature>
<feature type="chain" id="PRO_5003981761" evidence="2">
    <location>
        <begin position="22"/>
        <end position="235"/>
    </location>
</feature>
<dbReference type="SUPFAM" id="SSF50814">
    <property type="entry name" value="Lipocalins"/>
    <property type="match status" value="1"/>
</dbReference>
<name>L7MGZ1_RHIPC</name>